<gene>
    <name evidence="3" type="ORF">ACFQ1G_13545</name>
</gene>
<proteinExistence type="predicted"/>
<evidence type="ECO:0000313" key="4">
    <source>
        <dbReference type="Proteomes" id="UP001597100"/>
    </source>
</evidence>
<feature type="compositionally biased region" description="Basic and acidic residues" evidence="1">
    <location>
        <begin position="219"/>
        <end position="241"/>
    </location>
</feature>
<feature type="compositionally biased region" description="Low complexity" evidence="1">
    <location>
        <begin position="279"/>
        <end position="340"/>
    </location>
</feature>
<protein>
    <recommendedName>
        <fullName evidence="5">Vitellogenin II</fullName>
    </recommendedName>
</protein>
<keyword evidence="2" id="KW-0732">Signal</keyword>
<accession>A0ABW3IJ96</accession>
<evidence type="ECO:0008006" key="5">
    <source>
        <dbReference type="Google" id="ProtNLM"/>
    </source>
</evidence>
<reference evidence="4" key="1">
    <citation type="journal article" date="2019" name="Int. J. Syst. Evol. Microbiol.">
        <title>The Global Catalogue of Microorganisms (GCM) 10K type strain sequencing project: providing services to taxonomists for standard genome sequencing and annotation.</title>
        <authorList>
            <consortium name="The Broad Institute Genomics Platform"/>
            <consortium name="The Broad Institute Genome Sequencing Center for Infectious Disease"/>
            <person name="Wu L."/>
            <person name="Ma J."/>
        </authorList>
    </citation>
    <scope>NUCLEOTIDE SEQUENCE [LARGE SCALE GENOMIC DNA]</scope>
    <source>
        <strain evidence="4">CCUG 60898</strain>
    </source>
</reference>
<evidence type="ECO:0000256" key="1">
    <source>
        <dbReference type="SAM" id="MobiDB-lite"/>
    </source>
</evidence>
<evidence type="ECO:0000256" key="2">
    <source>
        <dbReference type="SAM" id="SignalP"/>
    </source>
</evidence>
<dbReference type="Proteomes" id="UP001597100">
    <property type="component" value="Unassembled WGS sequence"/>
</dbReference>
<feature type="chain" id="PRO_5046400600" description="Vitellogenin II" evidence="2">
    <location>
        <begin position="33"/>
        <end position="346"/>
    </location>
</feature>
<dbReference type="RefSeq" id="WP_380740402.1">
    <property type="nucleotide sequence ID" value="NZ_JBHTJP010000035.1"/>
</dbReference>
<name>A0ABW3IJ96_9FLAO</name>
<evidence type="ECO:0000313" key="3">
    <source>
        <dbReference type="EMBL" id="MFD0977818.1"/>
    </source>
</evidence>
<feature type="compositionally biased region" description="Polar residues" evidence="1">
    <location>
        <begin position="242"/>
        <end position="251"/>
    </location>
</feature>
<comment type="caution">
    <text evidence="3">The sequence shown here is derived from an EMBL/GenBank/DDBJ whole genome shotgun (WGS) entry which is preliminary data.</text>
</comment>
<organism evidence="3 4">
    <name type="scientific">Salinimicrobium gaetbulicola</name>
    <dbReference type="NCBI Taxonomy" id="999702"/>
    <lineage>
        <taxon>Bacteria</taxon>
        <taxon>Pseudomonadati</taxon>
        <taxon>Bacteroidota</taxon>
        <taxon>Flavobacteriia</taxon>
        <taxon>Flavobacteriales</taxon>
        <taxon>Flavobacteriaceae</taxon>
        <taxon>Salinimicrobium</taxon>
    </lineage>
</organism>
<keyword evidence="4" id="KW-1185">Reference proteome</keyword>
<feature type="signal peptide" evidence="2">
    <location>
        <begin position="1"/>
        <end position="32"/>
    </location>
</feature>
<feature type="region of interest" description="Disordered" evidence="1">
    <location>
        <begin position="219"/>
        <end position="346"/>
    </location>
</feature>
<sequence>MKRYYTLFTFRAVLFSFSALLLLASCSSYQYAGYEDDGIYSSNQNEAYTANDYEESYENALYYQQLFAEKADQFGNVPEEGAIFTDIESYNSGAYDDTYDQEGLDYSIGQAAWGSDPDEISINIYNDPFYPRYYNPYYAGFYDPFYYPGYYYGYGYYPYHYNSWRFSIGWSYGWNSWWYGYPHYRYGYGSYYHPYNRYHPYYNHRNVAYNTSRRDGYTAYNTRRDSYSDYRSNRTRLDARSTRTGRYTNPRNVRARSNYDERTYQTRSRRVNYDSGVQRRSNSTYNTNRRSTNSTQVRTNRSRSNNSSVRRSSRSSGNNSSVRSSSSSSRSSGSSGSSRSNRGRGN</sequence>
<dbReference type="EMBL" id="JBHTJP010000035">
    <property type="protein sequence ID" value="MFD0977818.1"/>
    <property type="molecule type" value="Genomic_DNA"/>
</dbReference>
<dbReference type="PROSITE" id="PS51257">
    <property type="entry name" value="PROKAR_LIPOPROTEIN"/>
    <property type="match status" value="1"/>
</dbReference>